<keyword evidence="2" id="KW-1185">Reference proteome</keyword>
<dbReference type="Proteomes" id="UP000035681">
    <property type="component" value="Unplaced"/>
</dbReference>
<sequence>MYSFEDVESLIFTIAGPQVLASLFNSTISMLSLLGMAIVQIFGNRQNYLPKSTSLRITVSLWCVILLILLSNFALIQITKSITLLFAFHIALLSIFLLINLLLHPVNLFFSLKEPSSTQTSRAITETLWLLFHSISFIILVVMLVWDSSQDYNDYKNIQKIYLQQVTYNIHCIINPLIAIIRDSTLAQSIQQIFYRKRQISSREYPSILTTIENNNLNGPYYSQWVFSEQLVVRLDRPPPPYMTPSQSIEIICQGSGESNGQLV</sequence>
<keyword evidence="1" id="KW-1133">Transmembrane helix</keyword>
<reference evidence="3" key="1">
    <citation type="submission" date="2015-08" db="UniProtKB">
        <authorList>
            <consortium name="WormBaseParasite"/>
        </authorList>
    </citation>
    <scope>IDENTIFICATION</scope>
</reference>
<dbReference type="WBParaSite" id="SSTP_0001220000.1">
    <property type="protein sequence ID" value="SSTP_0001220000.1"/>
    <property type="gene ID" value="SSTP_0001220000"/>
</dbReference>
<feature type="transmembrane region" description="Helical" evidence="1">
    <location>
        <begin position="55"/>
        <end position="76"/>
    </location>
</feature>
<feature type="transmembrane region" description="Helical" evidence="1">
    <location>
        <begin position="123"/>
        <end position="146"/>
    </location>
</feature>
<name>A0A0K0ERX0_STRER</name>
<evidence type="ECO:0000313" key="4">
    <source>
        <dbReference type="WBParaSite" id="TCONS_00001327.p1"/>
    </source>
</evidence>
<evidence type="ECO:0000313" key="3">
    <source>
        <dbReference type="WBParaSite" id="SSTP_0001220000.1"/>
    </source>
</evidence>
<organism evidence="3">
    <name type="scientific">Strongyloides stercoralis</name>
    <name type="common">Threadworm</name>
    <dbReference type="NCBI Taxonomy" id="6248"/>
    <lineage>
        <taxon>Eukaryota</taxon>
        <taxon>Metazoa</taxon>
        <taxon>Ecdysozoa</taxon>
        <taxon>Nematoda</taxon>
        <taxon>Chromadorea</taxon>
        <taxon>Rhabditida</taxon>
        <taxon>Tylenchina</taxon>
        <taxon>Panagrolaimomorpha</taxon>
        <taxon>Strongyloidoidea</taxon>
        <taxon>Strongyloididae</taxon>
        <taxon>Strongyloides</taxon>
    </lineage>
</organism>
<evidence type="ECO:0000256" key="1">
    <source>
        <dbReference type="SAM" id="Phobius"/>
    </source>
</evidence>
<keyword evidence="1" id="KW-0472">Membrane</keyword>
<protein>
    <submittedName>
        <fullName evidence="4">G-protein coupled receptors family 1 profile domain-containing protein</fullName>
    </submittedName>
    <submittedName>
        <fullName evidence="3">G_PROTEIN_RECEP_F1_2 domain-containing protein</fullName>
    </submittedName>
</protein>
<evidence type="ECO:0000313" key="2">
    <source>
        <dbReference type="Proteomes" id="UP000035681"/>
    </source>
</evidence>
<accession>A0A0K0ERX0</accession>
<dbReference type="AlphaFoldDB" id="A0A0K0ERX0"/>
<feature type="transmembrane region" description="Helical" evidence="1">
    <location>
        <begin position="82"/>
        <end position="103"/>
    </location>
</feature>
<proteinExistence type="predicted"/>
<feature type="transmembrane region" description="Helical" evidence="1">
    <location>
        <begin position="20"/>
        <end position="43"/>
    </location>
</feature>
<dbReference type="WBParaSite" id="TCONS_00001327.p1">
    <property type="protein sequence ID" value="TCONS_00001327.p1"/>
    <property type="gene ID" value="XLOC_001232"/>
</dbReference>
<keyword evidence="1" id="KW-0812">Transmembrane</keyword>